<dbReference type="Proteomes" id="UP001469553">
    <property type="component" value="Unassembled WGS sequence"/>
</dbReference>
<name>A0ABV0ZF87_9TELE</name>
<accession>A0ABV0ZF87</accession>
<proteinExistence type="predicted"/>
<protein>
    <submittedName>
        <fullName evidence="1">Uncharacterized protein</fullName>
    </submittedName>
</protein>
<reference evidence="1 2" key="1">
    <citation type="submission" date="2021-06" db="EMBL/GenBank/DDBJ databases">
        <authorList>
            <person name="Palmer J.M."/>
        </authorList>
    </citation>
    <scope>NUCLEOTIDE SEQUENCE [LARGE SCALE GENOMIC DNA]</scope>
    <source>
        <strain evidence="1 2">AS_MEX2019</strain>
        <tissue evidence="1">Muscle</tissue>
    </source>
</reference>
<dbReference type="EMBL" id="JAHRIP010060491">
    <property type="protein sequence ID" value="MEQ2304889.1"/>
    <property type="molecule type" value="Genomic_DNA"/>
</dbReference>
<keyword evidence="2" id="KW-1185">Reference proteome</keyword>
<evidence type="ECO:0000313" key="2">
    <source>
        <dbReference type="Proteomes" id="UP001469553"/>
    </source>
</evidence>
<sequence>MSPDSDLDLSHLVQLSALLVQHDSLLPPPPPSTSSEILPHLKLRRLLLLQSSLNFLRFMHIVHGFSSALHSSHSTSLEFASNLATSASSLHSTGAQPAPRPLPPGVHLSNAQPSLSLGEMHHSIFVFCPFLNLQLHSGIQCFSLLFFAQADSMLPHRLRS</sequence>
<organism evidence="1 2">
    <name type="scientific">Ameca splendens</name>
    <dbReference type="NCBI Taxonomy" id="208324"/>
    <lineage>
        <taxon>Eukaryota</taxon>
        <taxon>Metazoa</taxon>
        <taxon>Chordata</taxon>
        <taxon>Craniata</taxon>
        <taxon>Vertebrata</taxon>
        <taxon>Euteleostomi</taxon>
        <taxon>Actinopterygii</taxon>
        <taxon>Neopterygii</taxon>
        <taxon>Teleostei</taxon>
        <taxon>Neoteleostei</taxon>
        <taxon>Acanthomorphata</taxon>
        <taxon>Ovalentaria</taxon>
        <taxon>Atherinomorphae</taxon>
        <taxon>Cyprinodontiformes</taxon>
        <taxon>Goodeidae</taxon>
        <taxon>Ameca</taxon>
    </lineage>
</organism>
<gene>
    <name evidence="1" type="ORF">AMECASPLE_031967</name>
</gene>
<evidence type="ECO:0000313" key="1">
    <source>
        <dbReference type="EMBL" id="MEQ2304889.1"/>
    </source>
</evidence>
<comment type="caution">
    <text evidence="1">The sequence shown here is derived from an EMBL/GenBank/DDBJ whole genome shotgun (WGS) entry which is preliminary data.</text>
</comment>